<dbReference type="STRING" id="1150368.SAMN02927921_01051"/>
<dbReference type="AlphaFoldDB" id="A0A1K1N6Q9"/>
<evidence type="ECO:0000313" key="9">
    <source>
        <dbReference type="EMBL" id="SFW30933.1"/>
    </source>
</evidence>
<dbReference type="EMBL" id="FPJE01000004">
    <property type="protein sequence ID" value="SFW30933.1"/>
    <property type="molecule type" value="Genomic_DNA"/>
</dbReference>
<evidence type="ECO:0000259" key="7">
    <source>
        <dbReference type="Pfam" id="PF07980"/>
    </source>
</evidence>
<evidence type="ECO:0000256" key="4">
    <source>
        <dbReference type="ARBA" id="ARBA00023136"/>
    </source>
</evidence>
<dbReference type="PROSITE" id="PS51257">
    <property type="entry name" value="PROKAR_LIPOPROTEIN"/>
    <property type="match status" value="1"/>
</dbReference>
<dbReference type="RefSeq" id="WP_245776986.1">
    <property type="nucleotide sequence ID" value="NZ_FPJE01000004.1"/>
</dbReference>
<evidence type="ECO:0000256" key="1">
    <source>
        <dbReference type="ARBA" id="ARBA00004442"/>
    </source>
</evidence>
<sequence>MMKFINKRTYIAALGSAALLLGSSCSDFLDEENKSDYTQENYFQTAEHAEAAINTLYYELRFVSDGSGTYGESPFMMLEFPTGLLNTEVGQSQANRDLRNLTTNAENNYLINWWQRSFKSVANANLAIERIPDIDMNEGDKQRLIGEAKFMRAFNYFNLVRIFGKVPLILEPVDANSELLYPERTEQAQVYEVIVQDLKDAEEAGLPDTDNTGRVSLGAVKTLLSSVYLTMAGYPLQAGDEYYKLAADKAEEVIDNFDYRLFDTYAELHDKKLENTGEFIFQNQYLAGANITNGLTAWLLPRSKKISVFSDEYGVMYPTQAFINSHETGDKRVEEQQFYFTEYPSIENPDVMVDFGGSYIFKYFNEEAALNTAQNDLNWTFFRYAEVLLTYAEAGFEAYGPTAKVLDAVNQIRDRADLPYFDASVTREDIWTERFHELSFENKTWFDMVRRRKVLDLETGQWEDFIGHEFSYGPKLTEKYLLFPVPQREISNNTKLLPNNTGW</sequence>
<accession>A0A1K1N6Q9</accession>
<evidence type="ECO:0000259" key="8">
    <source>
        <dbReference type="Pfam" id="PF14322"/>
    </source>
</evidence>
<dbReference type="CDD" id="cd08977">
    <property type="entry name" value="SusD"/>
    <property type="match status" value="1"/>
</dbReference>
<keyword evidence="10" id="KW-1185">Reference proteome</keyword>
<dbReference type="SUPFAM" id="SSF48452">
    <property type="entry name" value="TPR-like"/>
    <property type="match status" value="1"/>
</dbReference>
<evidence type="ECO:0000256" key="2">
    <source>
        <dbReference type="ARBA" id="ARBA00006275"/>
    </source>
</evidence>
<reference evidence="9 10" key="1">
    <citation type="submission" date="2016-11" db="EMBL/GenBank/DDBJ databases">
        <authorList>
            <person name="Jaros S."/>
            <person name="Januszkiewicz K."/>
            <person name="Wedrychowicz H."/>
        </authorList>
    </citation>
    <scope>NUCLEOTIDE SEQUENCE [LARGE SCALE GENOMIC DNA]</scope>
    <source>
        <strain evidence="9 10">CGMCC 1.12145</strain>
    </source>
</reference>
<feature type="domain" description="RagB/SusD" evidence="7">
    <location>
        <begin position="239"/>
        <end position="503"/>
    </location>
</feature>
<name>A0A1K1N6Q9_9FLAO</name>
<evidence type="ECO:0000256" key="5">
    <source>
        <dbReference type="ARBA" id="ARBA00023237"/>
    </source>
</evidence>
<proteinExistence type="inferred from homology"/>
<dbReference type="InterPro" id="IPR033985">
    <property type="entry name" value="SusD-like_N"/>
</dbReference>
<organism evidence="9 10">
    <name type="scientific">Sinomicrobium oceani</name>
    <dbReference type="NCBI Taxonomy" id="1150368"/>
    <lineage>
        <taxon>Bacteria</taxon>
        <taxon>Pseudomonadati</taxon>
        <taxon>Bacteroidota</taxon>
        <taxon>Flavobacteriia</taxon>
        <taxon>Flavobacteriales</taxon>
        <taxon>Flavobacteriaceae</taxon>
        <taxon>Sinomicrobium</taxon>
    </lineage>
</organism>
<protein>
    <submittedName>
        <fullName evidence="9">Starch-binding associating with outer membrane</fullName>
    </submittedName>
</protein>
<keyword evidence="4" id="KW-0472">Membrane</keyword>
<dbReference type="GO" id="GO:0009279">
    <property type="term" value="C:cell outer membrane"/>
    <property type="evidence" value="ECO:0007669"/>
    <property type="project" value="UniProtKB-SubCell"/>
</dbReference>
<dbReference type="Pfam" id="PF07980">
    <property type="entry name" value="SusD_RagB"/>
    <property type="match status" value="1"/>
</dbReference>
<gene>
    <name evidence="9" type="ORF">SAMN02927921_01051</name>
</gene>
<dbReference type="InterPro" id="IPR011990">
    <property type="entry name" value="TPR-like_helical_dom_sf"/>
</dbReference>
<evidence type="ECO:0000256" key="3">
    <source>
        <dbReference type="ARBA" id="ARBA00022729"/>
    </source>
</evidence>
<dbReference type="Proteomes" id="UP000182248">
    <property type="component" value="Unassembled WGS sequence"/>
</dbReference>
<comment type="similarity">
    <text evidence="2">Belongs to the SusD family.</text>
</comment>
<dbReference type="Gene3D" id="1.25.40.390">
    <property type="match status" value="1"/>
</dbReference>
<evidence type="ECO:0000313" key="10">
    <source>
        <dbReference type="Proteomes" id="UP000182248"/>
    </source>
</evidence>
<feature type="domain" description="SusD-like N-terminal" evidence="8">
    <location>
        <begin position="27"/>
        <end position="229"/>
    </location>
</feature>
<comment type="subcellular location">
    <subcellularLocation>
        <location evidence="1">Cell outer membrane</location>
    </subcellularLocation>
</comment>
<keyword evidence="5" id="KW-0998">Cell outer membrane</keyword>
<keyword evidence="3 6" id="KW-0732">Signal</keyword>
<feature type="signal peptide" evidence="6">
    <location>
        <begin position="1"/>
        <end position="29"/>
    </location>
</feature>
<dbReference type="Pfam" id="PF14322">
    <property type="entry name" value="SusD-like_3"/>
    <property type="match status" value="1"/>
</dbReference>
<feature type="chain" id="PRO_5012272838" evidence="6">
    <location>
        <begin position="30"/>
        <end position="503"/>
    </location>
</feature>
<dbReference type="InterPro" id="IPR012944">
    <property type="entry name" value="SusD_RagB_dom"/>
</dbReference>
<evidence type="ECO:0000256" key="6">
    <source>
        <dbReference type="SAM" id="SignalP"/>
    </source>
</evidence>